<gene>
    <name evidence="2" type="ORF">NBR_LOCUS15612</name>
</gene>
<dbReference type="Proteomes" id="UP000271162">
    <property type="component" value="Unassembled WGS sequence"/>
</dbReference>
<sequence length="92" mass="10148">MYIGLTLTSASSYQMLRGALIVCTGLLSIFCLHSTIKAYQWMGMISVVLGDLLCILAQLVSAVQLVFEQKYMRQYDVDPLLAVGLEGELRTA</sequence>
<evidence type="ECO:0000313" key="2">
    <source>
        <dbReference type="EMBL" id="VDL79206.1"/>
    </source>
</evidence>
<dbReference type="STRING" id="27835.A0A0N4YFR6"/>
<dbReference type="PANTHER" id="PTHR13146">
    <property type="match status" value="1"/>
</dbReference>
<dbReference type="WBParaSite" id="NBR_0001561101-mRNA-1">
    <property type="protein sequence ID" value="NBR_0001561101-mRNA-1"/>
    <property type="gene ID" value="NBR_0001561101"/>
</dbReference>
<evidence type="ECO:0000313" key="4">
    <source>
        <dbReference type="WBParaSite" id="NBR_0001561101-mRNA-1"/>
    </source>
</evidence>
<keyword evidence="1" id="KW-0812">Transmembrane</keyword>
<protein>
    <submittedName>
        <fullName evidence="4">Solute carrier family 35 member F6 (inferred by orthology to a human protein)</fullName>
    </submittedName>
</protein>
<dbReference type="PANTHER" id="PTHR13146:SF0">
    <property type="entry name" value="SOLUTE CARRIER FAMILY 35 MEMBER F6"/>
    <property type="match status" value="1"/>
</dbReference>
<organism evidence="4">
    <name type="scientific">Nippostrongylus brasiliensis</name>
    <name type="common">Rat hookworm</name>
    <dbReference type="NCBI Taxonomy" id="27835"/>
    <lineage>
        <taxon>Eukaryota</taxon>
        <taxon>Metazoa</taxon>
        <taxon>Ecdysozoa</taxon>
        <taxon>Nematoda</taxon>
        <taxon>Chromadorea</taxon>
        <taxon>Rhabditida</taxon>
        <taxon>Rhabditina</taxon>
        <taxon>Rhabditomorpha</taxon>
        <taxon>Strongyloidea</taxon>
        <taxon>Heligmosomidae</taxon>
        <taxon>Nippostrongylus</taxon>
    </lineage>
</organism>
<evidence type="ECO:0000256" key="1">
    <source>
        <dbReference type="SAM" id="Phobius"/>
    </source>
</evidence>
<keyword evidence="1" id="KW-1133">Transmembrane helix</keyword>
<keyword evidence="1" id="KW-0472">Membrane</keyword>
<accession>A0A0N4YFR6</accession>
<name>A0A0N4YFR6_NIPBR</name>
<proteinExistence type="predicted"/>
<dbReference type="GO" id="GO:0016020">
    <property type="term" value="C:membrane"/>
    <property type="evidence" value="ECO:0007669"/>
    <property type="project" value="TreeGrafter"/>
</dbReference>
<dbReference type="SUPFAM" id="SSF103481">
    <property type="entry name" value="Multidrug resistance efflux transporter EmrE"/>
    <property type="match status" value="1"/>
</dbReference>
<feature type="transmembrane region" description="Helical" evidence="1">
    <location>
        <begin position="12"/>
        <end position="32"/>
    </location>
</feature>
<dbReference type="AlphaFoldDB" id="A0A0N4YFR6"/>
<dbReference type="EMBL" id="UYSL01021813">
    <property type="protein sequence ID" value="VDL79206.1"/>
    <property type="molecule type" value="Genomic_DNA"/>
</dbReference>
<reference evidence="2 3" key="2">
    <citation type="submission" date="2018-11" db="EMBL/GenBank/DDBJ databases">
        <authorList>
            <consortium name="Pathogen Informatics"/>
        </authorList>
    </citation>
    <scope>NUCLEOTIDE SEQUENCE [LARGE SCALE GENOMIC DNA]</scope>
</reference>
<reference evidence="4" key="1">
    <citation type="submission" date="2017-02" db="UniProtKB">
        <authorList>
            <consortium name="WormBaseParasite"/>
        </authorList>
    </citation>
    <scope>IDENTIFICATION</scope>
</reference>
<dbReference type="InterPro" id="IPR037185">
    <property type="entry name" value="EmrE-like"/>
</dbReference>
<keyword evidence="3" id="KW-1185">Reference proteome</keyword>
<evidence type="ECO:0000313" key="3">
    <source>
        <dbReference type="Proteomes" id="UP000271162"/>
    </source>
</evidence>
<feature type="transmembrane region" description="Helical" evidence="1">
    <location>
        <begin position="44"/>
        <end position="67"/>
    </location>
</feature>